<keyword evidence="3" id="KW-0255">Endonuclease</keyword>
<dbReference type="SUPFAM" id="SSF47807">
    <property type="entry name" value="5' to 3' exonuclease, C-terminal subdomain"/>
    <property type="match status" value="1"/>
</dbReference>
<dbReference type="GO" id="GO:0008409">
    <property type="term" value="F:5'-3' exonuclease activity"/>
    <property type="evidence" value="ECO:0007669"/>
    <property type="project" value="TreeGrafter"/>
</dbReference>
<dbReference type="SMART" id="SM00485">
    <property type="entry name" value="XPGN"/>
    <property type="match status" value="1"/>
</dbReference>
<dbReference type="SMART" id="SM00484">
    <property type="entry name" value="XPGI"/>
    <property type="match status" value="1"/>
</dbReference>
<dbReference type="Gene3D" id="1.10.150.20">
    <property type="entry name" value="5' to 3' exonuclease, C-terminal subdomain"/>
    <property type="match status" value="1"/>
</dbReference>
<dbReference type="PROSITE" id="PS00841">
    <property type="entry name" value="XPG_1"/>
    <property type="match status" value="1"/>
</dbReference>
<dbReference type="PANTHER" id="PTHR11081:SF9">
    <property type="entry name" value="FLAP ENDONUCLEASE 1"/>
    <property type="match status" value="1"/>
</dbReference>
<keyword evidence="5" id="KW-0378">Hydrolase</keyword>
<evidence type="ECO:0000256" key="3">
    <source>
        <dbReference type="ARBA" id="ARBA00022759"/>
    </source>
</evidence>
<dbReference type="PRINTS" id="PR00853">
    <property type="entry name" value="XPGRADSUPER"/>
</dbReference>
<evidence type="ECO:0000256" key="6">
    <source>
        <dbReference type="ARBA" id="ARBA00022842"/>
    </source>
</evidence>
<reference evidence="10" key="1">
    <citation type="journal article" date="2020" name="Nature">
        <title>Giant virus diversity and host interactions through global metagenomics.</title>
        <authorList>
            <person name="Schulz F."/>
            <person name="Roux S."/>
            <person name="Paez-Espino D."/>
            <person name="Jungbluth S."/>
            <person name="Walsh D.A."/>
            <person name="Denef V.J."/>
            <person name="McMahon K.D."/>
            <person name="Konstantinidis K.T."/>
            <person name="Eloe-Fadrosh E.A."/>
            <person name="Kyrpides N.C."/>
            <person name="Woyke T."/>
        </authorList>
    </citation>
    <scope>NUCLEOTIDE SEQUENCE</scope>
    <source>
        <strain evidence="10">GVMAG-M-3300010160-4</strain>
    </source>
</reference>
<proteinExistence type="predicted"/>
<dbReference type="AlphaFoldDB" id="A0A6C0BFB8"/>
<keyword evidence="7" id="KW-0234">DNA repair</keyword>
<evidence type="ECO:0000259" key="9">
    <source>
        <dbReference type="SMART" id="SM00485"/>
    </source>
</evidence>
<feature type="domain" description="XPG N-terminal" evidence="9">
    <location>
        <begin position="1"/>
        <end position="130"/>
    </location>
</feature>
<dbReference type="PANTHER" id="PTHR11081">
    <property type="entry name" value="FLAP ENDONUCLEASE FAMILY MEMBER"/>
    <property type="match status" value="1"/>
</dbReference>
<dbReference type="GO" id="GO:0006281">
    <property type="term" value="P:DNA repair"/>
    <property type="evidence" value="ECO:0007669"/>
    <property type="project" value="UniProtKB-KW"/>
</dbReference>
<evidence type="ECO:0000256" key="5">
    <source>
        <dbReference type="ARBA" id="ARBA00022801"/>
    </source>
</evidence>
<dbReference type="EMBL" id="MN739125">
    <property type="protein sequence ID" value="QHS90083.1"/>
    <property type="molecule type" value="Genomic_DNA"/>
</dbReference>
<dbReference type="GO" id="GO:0046872">
    <property type="term" value="F:metal ion binding"/>
    <property type="evidence" value="ECO:0007669"/>
    <property type="project" value="UniProtKB-KW"/>
</dbReference>
<keyword evidence="6" id="KW-0460">Magnesium</keyword>
<evidence type="ECO:0000256" key="2">
    <source>
        <dbReference type="ARBA" id="ARBA00022723"/>
    </source>
</evidence>
<dbReference type="InterPro" id="IPR006086">
    <property type="entry name" value="XPG-I_dom"/>
</dbReference>
<sequence>MGIADINSTLKDVVSKVVQVINSFGYGITSYGFRERLPIVNLRGKKIAFDFSIILNAKMITAHNEIIAKMVNITQAYDRKILQRKTFEAIIAFFVQIISEGITPVIVFDGQTHELKKSTVAERHEKKQEKIKHVQELTNSYLSTMAFDRTEGMMNELRDAMKNMIRIQKEDIMIMWDIFEKLGIRCLTAPHDAEKLCASLSREGIVSAVYGNDTDNYPLGTSILITKIYHEGGIGLVYDCVNMEEIMYCLTQYCGWKDYQGNQIPFTLDNLVDLCILHGCDFNERMKEPTKRGNNLKSVGAKGALNKIVQFRKFENFPINLYPFMSCLNIYDCRLLFSYVASNETQESTNINWNFFSRNKQDIFDCYDLKPYIRIAASKIDKTVLHLKNTQDKIIEEDTTNIQNLSMNKLNNQISTNVQKCDDNRNISYSGYVL</sequence>
<dbReference type="InterPro" id="IPR006085">
    <property type="entry name" value="XPG_DNA_repair_N"/>
</dbReference>
<evidence type="ECO:0000256" key="7">
    <source>
        <dbReference type="ARBA" id="ARBA00023204"/>
    </source>
</evidence>
<dbReference type="Pfam" id="PF00752">
    <property type="entry name" value="XPG_N"/>
    <property type="match status" value="1"/>
</dbReference>
<accession>A0A6C0BFB8</accession>
<evidence type="ECO:0000259" key="8">
    <source>
        <dbReference type="SMART" id="SM00484"/>
    </source>
</evidence>
<dbReference type="Gene3D" id="3.40.50.1010">
    <property type="entry name" value="5'-nuclease"/>
    <property type="match status" value="1"/>
</dbReference>
<protein>
    <recommendedName>
        <fullName evidence="11">XPG N-terminal domain-containing protein</fullName>
    </recommendedName>
</protein>
<dbReference type="Pfam" id="PF00867">
    <property type="entry name" value="XPG_I"/>
    <property type="match status" value="1"/>
</dbReference>
<dbReference type="GO" id="GO:0017108">
    <property type="term" value="F:5'-flap endonuclease activity"/>
    <property type="evidence" value="ECO:0007669"/>
    <property type="project" value="TreeGrafter"/>
</dbReference>
<keyword evidence="1" id="KW-0540">Nuclease</keyword>
<dbReference type="InterPro" id="IPR036279">
    <property type="entry name" value="5-3_exonuclease_C_sf"/>
</dbReference>
<keyword evidence="4" id="KW-0227">DNA damage</keyword>
<dbReference type="SUPFAM" id="SSF88723">
    <property type="entry name" value="PIN domain-like"/>
    <property type="match status" value="1"/>
</dbReference>
<name>A0A6C0BFB8_9ZZZZ</name>
<evidence type="ECO:0000313" key="10">
    <source>
        <dbReference type="EMBL" id="QHS90083.1"/>
    </source>
</evidence>
<evidence type="ECO:0000256" key="1">
    <source>
        <dbReference type="ARBA" id="ARBA00022722"/>
    </source>
</evidence>
<evidence type="ECO:0008006" key="11">
    <source>
        <dbReference type="Google" id="ProtNLM"/>
    </source>
</evidence>
<dbReference type="InterPro" id="IPR006084">
    <property type="entry name" value="XPG/Rad2"/>
</dbReference>
<feature type="domain" description="XPG-I" evidence="8">
    <location>
        <begin position="180"/>
        <end position="256"/>
    </location>
</feature>
<organism evidence="10">
    <name type="scientific">viral metagenome</name>
    <dbReference type="NCBI Taxonomy" id="1070528"/>
    <lineage>
        <taxon>unclassified sequences</taxon>
        <taxon>metagenomes</taxon>
        <taxon>organismal metagenomes</taxon>
    </lineage>
</organism>
<evidence type="ECO:0000256" key="4">
    <source>
        <dbReference type="ARBA" id="ARBA00022763"/>
    </source>
</evidence>
<keyword evidence="2" id="KW-0479">Metal-binding</keyword>
<dbReference type="InterPro" id="IPR029060">
    <property type="entry name" value="PIN-like_dom_sf"/>
</dbReference>
<dbReference type="InterPro" id="IPR019974">
    <property type="entry name" value="XPG_CS"/>
</dbReference>